<proteinExistence type="predicted"/>
<keyword evidence="3" id="KW-1185">Reference proteome</keyword>
<dbReference type="HOGENOM" id="CLU_080777_1_1_1"/>
<organism evidence="2 3">
    <name type="scientific">Paxillus involutus ATCC 200175</name>
    <dbReference type="NCBI Taxonomy" id="664439"/>
    <lineage>
        <taxon>Eukaryota</taxon>
        <taxon>Fungi</taxon>
        <taxon>Dikarya</taxon>
        <taxon>Basidiomycota</taxon>
        <taxon>Agaricomycotina</taxon>
        <taxon>Agaricomycetes</taxon>
        <taxon>Agaricomycetidae</taxon>
        <taxon>Boletales</taxon>
        <taxon>Paxilineae</taxon>
        <taxon>Paxillaceae</taxon>
        <taxon>Paxillus</taxon>
    </lineage>
</organism>
<dbReference type="AlphaFoldDB" id="A0A0C9TR29"/>
<dbReference type="OrthoDB" id="2646753at2759"/>
<protein>
    <recommendedName>
        <fullName evidence="1">DUF6532 domain-containing protein</fullName>
    </recommendedName>
</protein>
<reference evidence="3" key="2">
    <citation type="submission" date="2015-01" db="EMBL/GenBank/DDBJ databases">
        <title>Evolutionary Origins and Diversification of the Mycorrhizal Mutualists.</title>
        <authorList>
            <consortium name="DOE Joint Genome Institute"/>
            <consortium name="Mycorrhizal Genomics Consortium"/>
            <person name="Kohler A."/>
            <person name="Kuo A."/>
            <person name="Nagy L.G."/>
            <person name="Floudas D."/>
            <person name="Copeland A."/>
            <person name="Barry K.W."/>
            <person name="Cichocki N."/>
            <person name="Veneault-Fourrey C."/>
            <person name="LaButti K."/>
            <person name="Lindquist E.A."/>
            <person name="Lipzen A."/>
            <person name="Lundell T."/>
            <person name="Morin E."/>
            <person name="Murat C."/>
            <person name="Riley R."/>
            <person name="Ohm R."/>
            <person name="Sun H."/>
            <person name="Tunlid A."/>
            <person name="Henrissat B."/>
            <person name="Grigoriev I.V."/>
            <person name="Hibbett D.S."/>
            <person name="Martin F."/>
        </authorList>
    </citation>
    <scope>NUCLEOTIDE SEQUENCE [LARGE SCALE GENOMIC DNA]</scope>
    <source>
        <strain evidence="3">ATCC 200175</strain>
    </source>
</reference>
<accession>A0A0C9TR29</accession>
<gene>
    <name evidence="2" type="ORF">PAXINDRAFT_17289</name>
</gene>
<feature type="domain" description="DUF6532" evidence="1">
    <location>
        <begin position="14"/>
        <end position="219"/>
    </location>
</feature>
<evidence type="ECO:0000313" key="2">
    <source>
        <dbReference type="EMBL" id="KIJ09611.1"/>
    </source>
</evidence>
<sequence>MAFFGPLWSKLLDEAKARMQLYVATEHPFPLLHTALDSPCTEIVIELVVNYQENRLELEAGYYPMHKRSMAHLIFNDSQMFCSEIKKIAVCVVPIKYELFPPSAAITEAERVAAVKTKAAALLDSAMFLRGEPDVMGRTSNFAHRALKTICLAAYYSNTTKSLRQYLEFQVYIPYRSLILVAAIVHSVLCTYKKYGHDKSVLLNAEEVHKAYNNLFNLISNVSHDEYHGQKLDDMLEG</sequence>
<dbReference type="Proteomes" id="UP000053647">
    <property type="component" value="Unassembled WGS sequence"/>
</dbReference>
<reference evidence="2 3" key="1">
    <citation type="submission" date="2014-06" db="EMBL/GenBank/DDBJ databases">
        <authorList>
            <consortium name="DOE Joint Genome Institute"/>
            <person name="Kuo A."/>
            <person name="Kohler A."/>
            <person name="Nagy L.G."/>
            <person name="Floudas D."/>
            <person name="Copeland A."/>
            <person name="Barry K.W."/>
            <person name="Cichocki N."/>
            <person name="Veneault-Fourrey C."/>
            <person name="LaButti K."/>
            <person name="Lindquist E.A."/>
            <person name="Lipzen A."/>
            <person name="Lundell T."/>
            <person name="Morin E."/>
            <person name="Murat C."/>
            <person name="Sun H."/>
            <person name="Tunlid A."/>
            <person name="Henrissat B."/>
            <person name="Grigoriev I.V."/>
            <person name="Hibbett D.S."/>
            <person name="Martin F."/>
            <person name="Nordberg H.P."/>
            <person name="Cantor M.N."/>
            <person name="Hua S.X."/>
        </authorList>
    </citation>
    <scope>NUCLEOTIDE SEQUENCE [LARGE SCALE GENOMIC DNA]</scope>
    <source>
        <strain evidence="2 3">ATCC 200175</strain>
    </source>
</reference>
<name>A0A0C9TR29_PAXIN</name>
<evidence type="ECO:0000259" key="1">
    <source>
        <dbReference type="Pfam" id="PF20149"/>
    </source>
</evidence>
<dbReference type="EMBL" id="KN819447">
    <property type="protein sequence ID" value="KIJ09611.1"/>
    <property type="molecule type" value="Genomic_DNA"/>
</dbReference>
<evidence type="ECO:0000313" key="3">
    <source>
        <dbReference type="Proteomes" id="UP000053647"/>
    </source>
</evidence>
<dbReference type="Pfam" id="PF20149">
    <property type="entry name" value="DUF6532"/>
    <property type="match status" value="1"/>
</dbReference>
<dbReference type="InterPro" id="IPR045341">
    <property type="entry name" value="DUF6532"/>
</dbReference>